<organism evidence="3">
    <name type="scientific">uncultured Acetobacteraceae bacterium</name>
    <dbReference type="NCBI Taxonomy" id="169975"/>
    <lineage>
        <taxon>Bacteria</taxon>
        <taxon>Pseudomonadati</taxon>
        <taxon>Pseudomonadota</taxon>
        <taxon>Alphaproteobacteria</taxon>
        <taxon>Acetobacterales</taxon>
        <taxon>Acetobacteraceae</taxon>
        <taxon>environmental samples</taxon>
    </lineage>
</organism>
<feature type="compositionally biased region" description="Pro residues" evidence="1">
    <location>
        <begin position="27"/>
        <end position="42"/>
    </location>
</feature>
<dbReference type="EMBL" id="CADCTG010000235">
    <property type="protein sequence ID" value="CAA9270250.1"/>
    <property type="molecule type" value="Genomic_DNA"/>
</dbReference>
<protein>
    <submittedName>
        <fullName evidence="3">Uncharacterized protein</fullName>
    </submittedName>
</protein>
<feature type="region of interest" description="Disordered" evidence="1">
    <location>
        <begin position="19"/>
        <end position="42"/>
    </location>
</feature>
<sequence length="42" mass="4276">MMPSLLVLALLLPASVAEPVSPAQTQDPPPSTCRPPPAPPTS</sequence>
<feature type="signal peptide" evidence="2">
    <location>
        <begin position="1"/>
        <end position="19"/>
    </location>
</feature>
<accession>A0A6J4J740</accession>
<evidence type="ECO:0000256" key="2">
    <source>
        <dbReference type="SAM" id="SignalP"/>
    </source>
</evidence>
<name>A0A6J4J740_9PROT</name>
<gene>
    <name evidence="3" type="ORF">AVDCRST_MAG08-3146</name>
</gene>
<reference evidence="3" key="1">
    <citation type="submission" date="2020-02" db="EMBL/GenBank/DDBJ databases">
        <authorList>
            <person name="Meier V. D."/>
        </authorList>
    </citation>
    <scope>NUCLEOTIDE SEQUENCE</scope>
    <source>
        <strain evidence="3">AVDCRST_MAG08</strain>
    </source>
</reference>
<evidence type="ECO:0000256" key="1">
    <source>
        <dbReference type="SAM" id="MobiDB-lite"/>
    </source>
</evidence>
<evidence type="ECO:0000313" key="3">
    <source>
        <dbReference type="EMBL" id="CAA9270250.1"/>
    </source>
</evidence>
<keyword evidence="2" id="KW-0732">Signal</keyword>
<proteinExistence type="predicted"/>
<feature type="chain" id="PRO_5026650623" evidence="2">
    <location>
        <begin position="20"/>
        <end position="42"/>
    </location>
</feature>
<dbReference type="AlphaFoldDB" id="A0A6J4J740"/>